<dbReference type="PANTHER" id="PTHR46975">
    <property type="entry name" value="PROTEIN SWEETIE"/>
    <property type="match status" value="1"/>
</dbReference>
<evidence type="ECO:0000313" key="1">
    <source>
        <dbReference type="EMBL" id="GFQ05128.1"/>
    </source>
</evidence>
<reference evidence="1" key="1">
    <citation type="submission" date="2020-07" db="EMBL/GenBank/DDBJ databases">
        <title>Ethylene signaling mediates host invasion by parasitic plants.</title>
        <authorList>
            <person name="Yoshida S."/>
        </authorList>
    </citation>
    <scope>NUCLEOTIDE SEQUENCE</scope>
    <source>
        <strain evidence="1">Okayama</strain>
    </source>
</reference>
<dbReference type="GO" id="GO:0005975">
    <property type="term" value="P:carbohydrate metabolic process"/>
    <property type="evidence" value="ECO:0007669"/>
    <property type="project" value="InterPro"/>
</dbReference>
<comment type="caution">
    <text evidence="1">The sequence shown here is derived from an EMBL/GenBank/DDBJ whole genome shotgun (WGS) entry which is preliminary data.</text>
</comment>
<name>A0A830CX46_9LAMI</name>
<dbReference type="PANTHER" id="PTHR46975:SF2">
    <property type="entry name" value="PROTEIN SWEETIE"/>
    <property type="match status" value="1"/>
</dbReference>
<dbReference type="OrthoDB" id="192608at2759"/>
<accession>A0A830CX46</accession>
<dbReference type="EMBL" id="BMAC01001019">
    <property type="protein sequence ID" value="GFQ05128.1"/>
    <property type="molecule type" value="Genomic_DNA"/>
</dbReference>
<dbReference type="AlphaFoldDB" id="A0A830CX46"/>
<dbReference type="InterPro" id="IPR044218">
    <property type="entry name" value="SWEETIE"/>
</dbReference>
<evidence type="ECO:0000313" key="2">
    <source>
        <dbReference type="Proteomes" id="UP000653305"/>
    </source>
</evidence>
<dbReference type="Proteomes" id="UP000653305">
    <property type="component" value="Unassembled WGS sequence"/>
</dbReference>
<organism evidence="1 2">
    <name type="scientific">Phtheirospermum japonicum</name>
    <dbReference type="NCBI Taxonomy" id="374723"/>
    <lineage>
        <taxon>Eukaryota</taxon>
        <taxon>Viridiplantae</taxon>
        <taxon>Streptophyta</taxon>
        <taxon>Embryophyta</taxon>
        <taxon>Tracheophyta</taxon>
        <taxon>Spermatophyta</taxon>
        <taxon>Magnoliopsida</taxon>
        <taxon>eudicotyledons</taxon>
        <taxon>Gunneridae</taxon>
        <taxon>Pentapetalae</taxon>
        <taxon>asterids</taxon>
        <taxon>lamiids</taxon>
        <taxon>Lamiales</taxon>
        <taxon>Orobanchaceae</taxon>
        <taxon>Orobanchaceae incertae sedis</taxon>
        <taxon>Phtheirospermum</taxon>
    </lineage>
</organism>
<sequence>MSLECGMTSCNDPTTSLCLLHQYECQIGESSNQTSPLNMPLKIHQASLCDDVLHVLTSAKILPVFGNGFKTTTTTKIIKFWILTSKKVIDAITIHHSLYIVASSTKQFLGDGTGAVDSNYAGSIALTLGCIHRSAGGMALSSLVPNTVNVVSALAKSSISSLQIWSLHGLLLTIEAAGLSYVSQVQATLSLVMDMILSEESGWIDLQQAVGRLINAIVAIIGPELSPGSIFFSRCKSNRELVTLPVRFFSEKNFKKPSTDSQTGRNWPKLVKKRFEQGFSKTWSSRRSSATQRSGVRDAASQCSLGGLQRHLDLVCVCVRHSYVVARQHKQDTGALYVYVSVWQCERKTEDVM</sequence>
<keyword evidence="2" id="KW-1185">Reference proteome</keyword>
<protein>
    <submittedName>
        <fullName evidence="1">Heat repeat-containing protein 5a</fullName>
    </submittedName>
</protein>
<gene>
    <name evidence="1" type="ORF">PHJA_002656900</name>
</gene>
<proteinExistence type="predicted"/>